<name>A0A2V4DUC5_9GAMM</name>
<comment type="caution">
    <text evidence="1">The sequence shown here is derived from an EMBL/GenBank/DDBJ whole genome shotgun (WGS) entry which is preliminary data.</text>
</comment>
<gene>
    <name evidence="1" type="ORF">DKK79_08325</name>
</gene>
<dbReference type="SUPFAM" id="SSF50494">
    <property type="entry name" value="Trypsin-like serine proteases"/>
    <property type="match status" value="1"/>
</dbReference>
<evidence type="ECO:0008006" key="3">
    <source>
        <dbReference type="Google" id="ProtNLM"/>
    </source>
</evidence>
<evidence type="ECO:0000313" key="1">
    <source>
        <dbReference type="EMBL" id="PXZ04355.1"/>
    </source>
</evidence>
<reference evidence="1 2" key="1">
    <citation type="submission" date="2018-05" db="EMBL/GenBank/DDBJ databases">
        <title>Reference genomes for bee gut microbiota database.</title>
        <authorList>
            <person name="Ellegaard K.M."/>
        </authorList>
    </citation>
    <scope>NUCLEOTIDE SEQUENCE [LARGE SCALE GENOMIC DNA]</scope>
    <source>
        <strain evidence="1 2">ESL0177</strain>
    </source>
</reference>
<dbReference type="InterPro" id="IPR009003">
    <property type="entry name" value="Peptidase_S1_PA"/>
</dbReference>
<dbReference type="AlphaFoldDB" id="A0A2V4DUC5"/>
<evidence type="ECO:0000313" key="2">
    <source>
        <dbReference type="Proteomes" id="UP000247483"/>
    </source>
</evidence>
<accession>A0A2V4DUC5</accession>
<dbReference type="EMBL" id="QGLP01000005">
    <property type="protein sequence ID" value="PXZ04355.1"/>
    <property type="molecule type" value="Genomic_DNA"/>
</dbReference>
<protein>
    <recommendedName>
        <fullName evidence="3">Trypsin-like peptidase domain-containing protein</fullName>
    </recommendedName>
</protein>
<sequence length="284" mass="32825">MIDNMIDNEKAEAKSKEYGHYLQKAILPLYVKDHDRNQFDYIATLTLVTYRNNYVLLTAKHALENIKDLRKSLYFLLTDGRFNPILSNPLSNVEFIPDVDLAIIHVFELYDGKLYFDLNINNFDESLINSKCFHWIGYPSSRSKGAISGKKSPKATVDRFIEYNSDSIKMKTIRYFHLRSKLKEINSEKIVGLYDQNNVSNHNGTKRKGPKLNGMSGGAMYFPLHDRYILFGDKNNYNAHFIGIGIEHHKNTNEIIGIHRNLIIKKLDEYLEKQNVTVKLGSTL</sequence>
<dbReference type="Proteomes" id="UP000247483">
    <property type="component" value="Unassembled WGS sequence"/>
</dbReference>
<dbReference type="RefSeq" id="WP_110423672.1">
    <property type="nucleotide sequence ID" value="NZ_QGLP01000005.1"/>
</dbReference>
<organism evidence="1 2">
    <name type="scientific">Gilliamella apicola</name>
    <dbReference type="NCBI Taxonomy" id="1196095"/>
    <lineage>
        <taxon>Bacteria</taxon>
        <taxon>Pseudomonadati</taxon>
        <taxon>Pseudomonadota</taxon>
        <taxon>Gammaproteobacteria</taxon>
        <taxon>Orbales</taxon>
        <taxon>Orbaceae</taxon>
        <taxon>Gilliamella</taxon>
    </lineage>
</organism>
<proteinExistence type="predicted"/>